<accession>A0ACB5T341</accession>
<keyword evidence="2" id="KW-1185">Reference proteome</keyword>
<evidence type="ECO:0000313" key="2">
    <source>
        <dbReference type="Proteomes" id="UP001165064"/>
    </source>
</evidence>
<comment type="caution">
    <text evidence="1">The sequence shown here is derived from an EMBL/GenBank/DDBJ whole genome shotgun (WGS) entry which is preliminary data.</text>
</comment>
<name>A0ACB5T341_AMBMO</name>
<organism evidence="1 2">
    <name type="scientific">Ambrosiozyma monospora</name>
    <name type="common">Yeast</name>
    <name type="synonym">Endomycopsis monosporus</name>
    <dbReference type="NCBI Taxonomy" id="43982"/>
    <lineage>
        <taxon>Eukaryota</taxon>
        <taxon>Fungi</taxon>
        <taxon>Dikarya</taxon>
        <taxon>Ascomycota</taxon>
        <taxon>Saccharomycotina</taxon>
        <taxon>Pichiomycetes</taxon>
        <taxon>Pichiales</taxon>
        <taxon>Pichiaceae</taxon>
        <taxon>Ambrosiozyma</taxon>
    </lineage>
</organism>
<reference evidence="1" key="1">
    <citation type="submission" date="2023-04" db="EMBL/GenBank/DDBJ databases">
        <title>Ambrosiozyma monospora NBRC 10751.</title>
        <authorList>
            <person name="Ichikawa N."/>
            <person name="Sato H."/>
            <person name="Tonouchi N."/>
        </authorList>
    </citation>
    <scope>NUCLEOTIDE SEQUENCE</scope>
    <source>
        <strain evidence="1">NBRC 10751</strain>
    </source>
</reference>
<protein>
    <submittedName>
        <fullName evidence="1">Unnamed protein product</fullName>
    </submittedName>
</protein>
<dbReference type="Proteomes" id="UP001165064">
    <property type="component" value="Unassembled WGS sequence"/>
</dbReference>
<proteinExistence type="predicted"/>
<evidence type="ECO:0000313" key="1">
    <source>
        <dbReference type="EMBL" id="GME80335.1"/>
    </source>
</evidence>
<gene>
    <name evidence="1" type="ORF">Amon02_000441500</name>
</gene>
<sequence>MDIDTVLDNILADTICELTFDGTIFESKVLNKFVEFVLAKSIKIHIKSDLRIRLDKIGLELLNHGCSEFVANYESHKRGECPDFPDNSLNFITHLNCDLWSLGDAFKVTQNLKSLERLRGIKISTTTSSVMHLLDEKTVQKLITWRRRRDCEDDCDCEGGCVCASHTKKHVVLSISWDYFLKNSSFIFVSRLIDLNRNGDFEIECREISSSESLGSHLLSDLHKDEMTLLKLLELKSPLDNIGLEDIAQISKDTDRRMALIEHEIPEDQDIIPRINFIAKKCATDFTEMHIIAFSSGFSFRHLESLKKLSLMYCTVSYDCLNCLPDTLLSLTMKRVNLEDSVFHEIRLPIHLKSLSVHVDLSVEILSNIVNRDQLGELTTVEINLNIYSTEGYTHTQRKESTYFFQLGKFLHELPILECLYLETNEVTNMKQMVEDLSLNTLDSLVGLSFNPDSSCEIDFPLSCLPPTCVSLQLGGFIALSGQFPETLNTLEIYLHDYSKSFDYFWDRFITPLNNLYCLKIYIPEITETIDFSFLQFPDRIHTFELVRSYGGVCKFIFNELPPSMIFVSLRCMASSERNYVVFHNVDDETLKSMKNKFVFDTENVL</sequence>
<dbReference type="EMBL" id="BSXS01003019">
    <property type="protein sequence ID" value="GME80335.1"/>
    <property type="molecule type" value="Genomic_DNA"/>
</dbReference>